<accession>A0A7H9CI23</accession>
<dbReference type="Proteomes" id="UP000509414">
    <property type="component" value="Chromosome"/>
</dbReference>
<dbReference type="GO" id="GO:0016024">
    <property type="term" value="P:CDP-diacylglycerol biosynthetic process"/>
    <property type="evidence" value="ECO:0007669"/>
    <property type="project" value="TreeGrafter"/>
</dbReference>
<evidence type="ECO:0000313" key="26">
    <source>
        <dbReference type="Proteomes" id="UP000509414"/>
    </source>
</evidence>
<comment type="pathway">
    <text evidence="3">Phospholipid metabolism; CDP-diacylglycerol biosynthesis; CDP-diacylglycerol from sn-glycerol 3-phosphate: step 3/3.</text>
</comment>
<evidence type="ECO:0000256" key="11">
    <source>
        <dbReference type="ARBA" id="ARBA00022692"/>
    </source>
</evidence>
<keyword evidence="11 24" id="KW-0812">Transmembrane</keyword>
<dbReference type="EC" id="2.7.7.41" evidence="6"/>
<proteinExistence type="inferred from homology"/>
<dbReference type="KEGG" id="cinf:CINF_1098"/>
<evidence type="ECO:0000256" key="2">
    <source>
        <dbReference type="ARBA" id="ARBA00004651"/>
    </source>
</evidence>
<evidence type="ECO:0000256" key="22">
    <source>
        <dbReference type="ARBA" id="ARBA00032743"/>
    </source>
</evidence>
<comment type="pathway">
    <text evidence="4">Lipid metabolism.</text>
</comment>
<keyword evidence="26" id="KW-1185">Reference proteome</keyword>
<feature type="transmembrane region" description="Helical" evidence="24">
    <location>
        <begin position="119"/>
        <end position="141"/>
    </location>
</feature>
<dbReference type="GO" id="GO:0005886">
    <property type="term" value="C:plasma membrane"/>
    <property type="evidence" value="ECO:0007669"/>
    <property type="project" value="UniProtKB-SubCell"/>
</dbReference>
<feature type="transmembrane region" description="Helical" evidence="24">
    <location>
        <begin position="6"/>
        <end position="36"/>
    </location>
</feature>
<evidence type="ECO:0000256" key="8">
    <source>
        <dbReference type="ARBA" id="ARBA00022475"/>
    </source>
</evidence>
<dbReference type="EMBL" id="CP049075">
    <property type="protein sequence ID" value="QLI05592.1"/>
    <property type="molecule type" value="Genomic_DNA"/>
</dbReference>
<evidence type="ECO:0000256" key="13">
    <source>
        <dbReference type="ARBA" id="ARBA00022989"/>
    </source>
</evidence>
<feature type="transmembrane region" description="Helical" evidence="24">
    <location>
        <begin position="94"/>
        <end position="113"/>
    </location>
</feature>
<comment type="subcellular location">
    <subcellularLocation>
        <location evidence="2">Cell membrane</location>
        <topology evidence="2">Multi-pass membrane protein</topology>
    </subcellularLocation>
</comment>
<evidence type="ECO:0000256" key="10">
    <source>
        <dbReference type="ARBA" id="ARBA00022679"/>
    </source>
</evidence>
<feature type="transmembrane region" description="Helical" evidence="24">
    <location>
        <begin position="162"/>
        <end position="181"/>
    </location>
</feature>
<dbReference type="AlphaFoldDB" id="A0A7H9CI23"/>
<evidence type="ECO:0000256" key="18">
    <source>
        <dbReference type="ARBA" id="ARBA00029893"/>
    </source>
</evidence>
<evidence type="ECO:0000256" key="9">
    <source>
        <dbReference type="ARBA" id="ARBA00022516"/>
    </source>
</evidence>
<gene>
    <name evidence="25" type="primary">cdsA</name>
    <name evidence="25" type="ORF">CINF_1098</name>
</gene>
<keyword evidence="14" id="KW-0443">Lipid metabolism</keyword>
<keyword evidence="10 25" id="KW-0808">Transferase</keyword>
<name>A0A7H9CI23_9BACT</name>
<keyword evidence="9" id="KW-0444">Lipid biosynthesis</keyword>
<dbReference type="RefSeq" id="WP_179974794.1">
    <property type="nucleotide sequence ID" value="NZ_CP049075.1"/>
</dbReference>
<evidence type="ECO:0000256" key="3">
    <source>
        <dbReference type="ARBA" id="ARBA00005119"/>
    </source>
</evidence>
<dbReference type="GO" id="GO:0004605">
    <property type="term" value="F:phosphatidate cytidylyltransferase activity"/>
    <property type="evidence" value="ECO:0007669"/>
    <property type="project" value="UniProtKB-EC"/>
</dbReference>
<keyword evidence="13 24" id="KW-1133">Transmembrane helix</keyword>
<dbReference type="PANTHER" id="PTHR46382">
    <property type="entry name" value="PHOSPHATIDATE CYTIDYLYLTRANSFERASE"/>
    <property type="match status" value="1"/>
</dbReference>
<dbReference type="Pfam" id="PF01148">
    <property type="entry name" value="CTP_transf_1"/>
    <property type="match status" value="1"/>
</dbReference>
<dbReference type="PANTHER" id="PTHR46382:SF1">
    <property type="entry name" value="PHOSPHATIDATE CYTIDYLYLTRANSFERASE"/>
    <property type="match status" value="1"/>
</dbReference>
<keyword evidence="16" id="KW-0594">Phospholipid biosynthesis</keyword>
<comment type="similarity">
    <text evidence="5">Belongs to the CDS family.</text>
</comment>
<evidence type="ECO:0000256" key="20">
    <source>
        <dbReference type="ARBA" id="ARBA00032253"/>
    </source>
</evidence>
<evidence type="ECO:0000256" key="14">
    <source>
        <dbReference type="ARBA" id="ARBA00023098"/>
    </source>
</evidence>
<protein>
    <recommendedName>
        <fullName evidence="7">Phosphatidate cytidylyltransferase</fullName>
        <ecNumber evidence="6">2.7.7.41</ecNumber>
    </recommendedName>
    <alternativeName>
        <fullName evidence="20">CDP-DAG synthase</fullName>
    </alternativeName>
    <alternativeName>
        <fullName evidence="22">CDP-DG synthase</fullName>
    </alternativeName>
    <alternativeName>
        <fullName evidence="18">CDP-diacylglycerol synthase</fullName>
    </alternativeName>
    <alternativeName>
        <fullName evidence="21">CDP-diglyceride pyrophosphorylase</fullName>
    </alternativeName>
    <alternativeName>
        <fullName evidence="23">CDP-diglyceride synthase</fullName>
    </alternativeName>
    <alternativeName>
        <fullName evidence="19">CTP:phosphatidate cytidylyltransferase</fullName>
    </alternativeName>
</protein>
<evidence type="ECO:0000256" key="17">
    <source>
        <dbReference type="ARBA" id="ARBA00023264"/>
    </source>
</evidence>
<evidence type="ECO:0000256" key="24">
    <source>
        <dbReference type="SAM" id="Phobius"/>
    </source>
</evidence>
<evidence type="ECO:0000256" key="4">
    <source>
        <dbReference type="ARBA" id="ARBA00005189"/>
    </source>
</evidence>
<keyword evidence="15 24" id="KW-0472">Membrane</keyword>
<evidence type="ECO:0000256" key="23">
    <source>
        <dbReference type="ARBA" id="ARBA00033406"/>
    </source>
</evidence>
<feature type="transmembrane region" description="Helical" evidence="24">
    <location>
        <begin position="193"/>
        <end position="213"/>
    </location>
</feature>
<evidence type="ECO:0000256" key="1">
    <source>
        <dbReference type="ARBA" id="ARBA00001698"/>
    </source>
</evidence>
<evidence type="ECO:0000313" key="25">
    <source>
        <dbReference type="EMBL" id="QLI05592.1"/>
    </source>
</evidence>
<evidence type="ECO:0000256" key="19">
    <source>
        <dbReference type="ARBA" id="ARBA00031825"/>
    </source>
</evidence>
<feature type="transmembrane region" description="Helical" evidence="24">
    <location>
        <begin position="48"/>
        <end position="64"/>
    </location>
</feature>
<evidence type="ECO:0000256" key="21">
    <source>
        <dbReference type="ARBA" id="ARBA00032396"/>
    </source>
</evidence>
<comment type="catalytic activity">
    <reaction evidence="1">
        <text>a 1,2-diacyl-sn-glycero-3-phosphate + CTP + H(+) = a CDP-1,2-diacyl-sn-glycerol + diphosphate</text>
        <dbReference type="Rhea" id="RHEA:16229"/>
        <dbReference type="ChEBI" id="CHEBI:15378"/>
        <dbReference type="ChEBI" id="CHEBI:33019"/>
        <dbReference type="ChEBI" id="CHEBI:37563"/>
        <dbReference type="ChEBI" id="CHEBI:58332"/>
        <dbReference type="ChEBI" id="CHEBI:58608"/>
        <dbReference type="EC" id="2.7.7.41"/>
    </reaction>
</comment>
<evidence type="ECO:0000256" key="16">
    <source>
        <dbReference type="ARBA" id="ARBA00023209"/>
    </source>
</evidence>
<evidence type="ECO:0000256" key="15">
    <source>
        <dbReference type="ARBA" id="ARBA00023136"/>
    </source>
</evidence>
<organism evidence="25 26">
    <name type="scientific">Candidatus Campylobacter infans</name>
    <dbReference type="NCBI Taxonomy" id="2561898"/>
    <lineage>
        <taxon>Bacteria</taxon>
        <taxon>Pseudomonadati</taxon>
        <taxon>Campylobacterota</taxon>
        <taxon>Epsilonproteobacteria</taxon>
        <taxon>Campylobacterales</taxon>
        <taxon>Campylobacteraceae</taxon>
        <taxon>Campylobacter</taxon>
    </lineage>
</organism>
<evidence type="ECO:0000256" key="6">
    <source>
        <dbReference type="ARBA" id="ARBA00012487"/>
    </source>
</evidence>
<evidence type="ECO:0000256" key="5">
    <source>
        <dbReference type="ARBA" id="ARBA00010185"/>
    </source>
</evidence>
<keyword evidence="12 25" id="KW-0548">Nucleotidyltransferase</keyword>
<keyword evidence="8" id="KW-1003">Cell membrane</keyword>
<sequence length="252" mass="27229">MKNRIIIGLGLLLAFVILACLDISWINFILFALLLCACVSESLKFYSIENRALVLLSLVFFTFLPFMNAFYVIFLMLAIIAGALALIQHKEPKIILPFLYPVAPIFLMFGLLKDQGMSALVWLVLCIVASDSAAFFGGRFAKAKNKAHALCPSSPNKSIEGALAGVMAGAIIGYLYAINFIEINEQAISHFKAFGISILVAIFGIFGDLFESYLKRIAGIKDSGTLLASHGGLLDRVDGLLFGAVVLVVALG</sequence>
<dbReference type="PROSITE" id="PS51257">
    <property type="entry name" value="PROKAR_LIPOPROTEIN"/>
    <property type="match status" value="1"/>
</dbReference>
<reference evidence="25 26" key="1">
    <citation type="submission" date="2020-02" db="EMBL/GenBank/DDBJ databases">
        <title>Complete genome sequence of the novel Campylobacter species Candidatus Campylobacter infans.</title>
        <authorList>
            <person name="Duim B."/>
            <person name="Zomer A."/>
            <person name="van der Graaf L."/>
            <person name="Wagenaar J."/>
        </authorList>
    </citation>
    <scope>NUCLEOTIDE SEQUENCE [LARGE SCALE GENOMIC DNA]</scope>
    <source>
        <strain evidence="25 26">19S00001</strain>
    </source>
</reference>
<keyword evidence="17" id="KW-1208">Phospholipid metabolism</keyword>
<evidence type="ECO:0000256" key="12">
    <source>
        <dbReference type="ARBA" id="ARBA00022695"/>
    </source>
</evidence>
<evidence type="ECO:0000256" key="7">
    <source>
        <dbReference type="ARBA" id="ARBA00019373"/>
    </source>
</evidence>